<evidence type="ECO:0000256" key="2">
    <source>
        <dbReference type="ARBA" id="ARBA00022692"/>
    </source>
</evidence>
<feature type="domain" description="RDD" evidence="6">
    <location>
        <begin position="33"/>
        <end position="150"/>
    </location>
</feature>
<dbReference type="EMBL" id="JAJNOC010000014">
    <property type="protein sequence ID" value="MCD2519538.1"/>
    <property type="molecule type" value="Genomic_DNA"/>
</dbReference>
<evidence type="ECO:0000313" key="7">
    <source>
        <dbReference type="EMBL" id="MCD2519538.1"/>
    </source>
</evidence>
<proteinExistence type="predicted"/>
<feature type="transmembrane region" description="Helical" evidence="5">
    <location>
        <begin position="183"/>
        <end position="202"/>
    </location>
</feature>
<evidence type="ECO:0000256" key="4">
    <source>
        <dbReference type="ARBA" id="ARBA00023136"/>
    </source>
</evidence>
<organism evidence="7 8">
    <name type="scientific">Massilia phyllostachyos</name>
    <dbReference type="NCBI Taxonomy" id="2898585"/>
    <lineage>
        <taxon>Bacteria</taxon>
        <taxon>Pseudomonadati</taxon>
        <taxon>Pseudomonadota</taxon>
        <taxon>Betaproteobacteria</taxon>
        <taxon>Burkholderiales</taxon>
        <taxon>Oxalobacteraceae</taxon>
        <taxon>Telluria group</taxon>
        <taxon>Massilia</taxon>
    </lineage>
</organism>
<reference evidence="7" key="1">
    <citation type="submission" date="2021-11" db="EMBL/GenBank/DDBJ databases">
        <title>The complete genome of Massilia sp sp. G4R7.</title>
        <authorList>
            <person name="Liu L."/>
            <person name="Yue J."/>
            <person name="Yuan J."/>
            <person name="Yang F."/>
            <person name="Li L."/>
        </authorList>
    </citation>
    <scope>NUCLEOTIDE SEQUENCE</scope>
    <source>
        <strain evidence="7">G4R7</strain>
    </source>
</reference>
<feature type="transmembrane region" description="Helical" evidence="5">
    <location>
        <begin position="76"/>
        <end position="100"/>
    </location>
</feature>
<dbReference type="RefSeq" id="WP_231060807.1">
    <property type="nucleotide sequence ID" value="NZ_JAJNOC010000014.1"/>
</dbReference>
<comment type="subcellular location">
    <subcellularLocation>
        <location evidence="1">Membrane</location>
        <topology evidence="1">Multi-pass membrane protein</topology>
    </subcellularLocation>
</comment>
<comment type="caution">
    <text evidence="7">The sequence shown here is derived from an EMBL/GenBank/DDBJ whole genome shotgun (WGS) entry which is preliminary data.</text>
</comment>
<evidence type="ECO:0000256" key="3">
    <source>
        <dbReference type="ARBA" id="ARBA00022989"/>
    </source>
</evidence>
<evidence type="ECO:0000256" key="1">
    <source>
        <dbReference type="ARBA" id="ARBA00004141"/>
    </source>
</evidence>
<keyword evidence="8" id="KW-1185">Reference proteome</keyword>
<keyword evidence="3 5" id="KW-1133">Transmembrane helix</keyword>
<accession>A0ABS8QCQ1</accession>
<evidence type="ECO:0000259" key="6">
    <source>
        <dbReference type="Pfam" id="PF06271"/>
    </source>
</evidence>
<keyword evidence="4 5" id="KW-0472">Membrane</keyword>
<sequence>MERPAQKSVPHASRLDGRALLKARFGLSSETAARAWPRWFARTFDVWWHTGLVATFLGFTLCRTSPGFLRWLETPFGWKLFGLTCIPAGLLLDAIVQAVAGNTPGKAMLGLRVVTADGRFPGLREIVGRNMGVWGAGFAFGLPAVSLLTMARQGLRLRRGEPASYDDDYFLVRARPVGWCRKTVFALAFIALFLVVVLLDAMDRQDSREMAAVLAASPYAWTNPDTGRQITVPPQWRYETFTDEDGAVLHVFTEHTEHAVVLLAREAHGDATIAQYSRALAERLANQAALPGGQLEEFRGKASWVVTGEEKEGAARVRLRVVEVHGNAWRVMAMQSPPAAYTDDLVEALEQGLWDTVTPRQGRSD</sequence>
<evidence type="ECO:0000256" key="5">
    <source>
        <dbReference type="SAM" id="Phobius"/>
    </source>
</evidence>
<dbReference type="InterPro" id="IPR010432">
    <property type="entry name" value="RDD"/>
</dbReference>
<dbReference type="Pfam" id="PF06271">
    <property type="entry name" value="RDD"/>
    <property type="match status" value="1"/>
</dbReference>
<protein>
    <submittedName>
        <fullName evidence="7">RDD family protein</fullName>
    </submittedName>
</protein>
<gene>
    <name evidence="7" type="ORF">LQ564_24850</name>
</gene>
<feature type="transmembrane region" description="Helical" evidence="5">
    <location>
        <begin position="46"/>
        <end position="64"/>
    </location>
</feature>
<dbReference type="Proteomes" id="UP001179361">
    <property type="component" value="Unassembled WGS sequence"/>
</dbReference>
<keyword evidence="2 5" id="KW-0812">Transmembrane</keyword>
<evidence type="ECO:0000313" key="8">
    <source>
        <dbReference type="Proteomes" id="UP001179361"/>
    </source>
</evidence>
<name>A0ABS8QCQ1_9BURK</name>
<feature type="transmembrane region" description="Helical" evidence="5">
    <location>
        <begin position="131"/>
        <end position="151"/>
    </location>
</feature>